<evidence type="ECO:0000259" key="2">
    <source>
        <dbReference type="Pfam" id="PF14111"/>
    </source>
</evidence>
<dbReference type="PANTHER" id="PTHR31286:SF165">
    <property type="entry name" value="DUF4283 DOMAIN-CONTAINING PROTEIN"/>
    <property type="match status" value="1"/>
</dbReference>
<dbReference type="Proteomes" id="UP000245207">
    <property type="component" value="Unassembled WGS sequence"/>
</dbReference>
<name>A0A2U1NBT4_ARTAN</name>
<dbReference type="PANTHER" id="PTHR31286">
    <property type="entry name" value="GLYCINE-RICH CELL WALL STRUCTURAL PROTEIN 1.8-LIKE"/>
    <property type="match status" value="1"/>
</dbReference>
<reference evidence="3 4" key="1">
    <citation type="journal article" date="2018" name="Mol. Plant">
        <title>The genome of Artemisia annua provides insight into the evolution of Asteraceae family and artemisinin biosynthesis.</title>
        <authorList>
            <person name="Shen Q."/>
            <person name="Zhang L."/>
            <person name="Liao Z."/>
            <person name="Wang S."/>
            <person name="Yan T."/>
            <person name="Shi P."/>
            <person name="Liu M."/>
            <person name="Fu X."/>
            <person name="Pan Q."/>
            <person name="Wang Y."/>
            <person name="Lv Z."/>
            <person name="Lu X."/>
            <person name="Zhang F."/>
            <person name="Jiang W."/>
            <person name="Ma Y."/>
            <person name="Chen M."/>
            <person name="Hao X."/>
            <person name="Li L."/>
            <person name="Tang Y."/>
            <person name="Lv G."/>
            <person name="Zhou Y."/>
            <person name="Sun X."/>
            <person name="Brodelius P.E."/>
            <person name="Rose J.K.C."/>
            <person name="Tang K."/>
        </authorList>
    </citation>
    <scope>NUCLEOTIDE SEQUENCE [LARGE SCALE GENOMIC DNA]</scope>
    <source>
        <strain evidence="4">cv. Huhao1</strain>
        <tissue evidence="3">Leaf</tissue>
    </source>
</reference>
<evidence type="ECO:0000256" key="1">
    <source>
        <dbReference type="SAM" id="MobiDB-lite"/>
    </source>
</evidence>
<feature type="region of interest" description="Disordered" evidence="1">
    <location>
        <begin position="319"/>
        <end position="395"/>
    </location>
</feature>
<accession>A0A2U1NBT4</accession>
<dbReference type="InterPro" id="IPR025558">
    <property type="entry name" value="DUF4283"/>
</dbReference>
<keyword evidence="4" id="KW-1185">Reference proteome</keyword>
<gene>
    <name evidence="3" type="ORF">CTI12_AA260310</name>
</gene>
<feature type="region of interest" description="Disordered" evidence="1">
    <location>
        <begin position="47"/>
        <end position="68"/>
    </location>
</feature>
<proteinExistence type="predicted"/>
<protein>
    <recommendedName>
        <fullName evidence="2">DUF4283 domain-containing protein</fullName>
    </recommendedName>
</protein>
<dbReference type="EMBL" id="PKPP01003159">
    <property type="protein sequence ID" value="PWA70936.1"/>
    <property type="molecule type" value="Genomic_DNA"/>
</dbReference>
<comment type="caution">
    <text evidence="3">The sequence shown here is derived from an EMBL/GenBank/DDBJ whole genome shotgun (WGS) entry which is preliminary data.</text>
</comment>
<dbReference type="AlphaFoldDB" id="A0A2U1NBT4"/>
<feature type="domain" description="DUF4283" evidence="2">
    <location>
        <begin position="148"/>
        <end position="228"/>
    </location>
</feature>
<dbReference type="OrthoDB" id="1939300at2759"/>
<evidence type="ECO:0000313" key="3">
    <source>
        <dbReference type="EMBL" id="PWA70936.1"/>
    </source>
</evidence>
<sequence length="395" mass="44108">MIYMITHRLHIYVNAFEDHIAYNNEESVDIVNVDNDKETNKIKEAEKDEGGCVGSASAEKNETHDNGSLLNSDVQVFDNSNKGVKATVESGNNLNGKYNNGPKTGHSYANAVSQSLFDKKIISIPTEIDESGNEFVMFNEDLIAEGSKKWEMTVCGYFVGCNMAMNELRFNLRKMWNRHGFKDIIDQNKGIFFMKFHNSNGMEYVLNNGPWMVNNKPFVVQKWDINMNLDKTEPATLPVWIKLGNLPLEAWTTTGISALASRVGTPMIMDTVTASMCKMGVGRIGYARVLVEVSAEKDLPNMIECGKKEDVEEVVKQNVSQGVNEEPVQTEVPKADEGFKEVKYKKNKATGARNNNGLSGKPPNRPQARYEFQPKAKVTTEGKNEGQQKGNTTPE</sequence>
<feature type="compositionally biased region" description="Basic and acidic residues" evidence="1">
    <location>
        <begin position="372"/>
        <end position="386"/>
    </location>
</feature>
<organism evidence="3 4">
    <name type="scientific">Artemisia annua</name>
    <name type="common">Sweet wormwood</name>
    <dbReference type="NCBI Taxonomy" id="35608"/>
    <lineage>
        <taxon>Eukaryota</taxon>
        <taxon>Viridiplantae</taxon>
        <taxon>Streptophyta</taxon>
        <taxon>Embryophyta</taxon>
        <taxon>Tracheophyta</taxon>
        <taxon>Spermatophyta</taxon>
        <taxon>Magnoliopsida</taxon>
        <taxon>eudicotyledons</taxon>
        <taxon>Gunneridae</taxon>
        <taxon>Pentapetalae</taxon>
        <taxon>asterids</taxon>
        <taxon>campanulids</taxon>
        <taxon>Asterales</taxon>
        <taxon>Asteraceae</taxon>
        <taxon>Asteroideae</taxon>
        <taxon>Anthemideae</taxon>
        <taxon>Artemisiinae</taxon>
        <taxon>Artemisia</taxon>
    </lineage>
</organism>
<dbReference type="Pfam" id="PF14111">
    <property type="entry name" value="DUF4283"/>
    <property type="match status" value="1"/>
</dbReference>
<dbReference type="STRING" id="35608.A0A2U1NBT4"/>
<dbReference type="InterPro" id="IPR040256">
    <property type="entry name" value="At4g02000-like"/>
</dbReference>
<evidence type="ECO:0000313" key="4">
    <source>
        <dbReference type="Proteomes" id="UP000245207"/>
    </source>
</evidence>
<feature type="compositionally biased region" description="Basic and acidic residues" evidence="1">
    <location>
        <begin position="333"/>
        <end position="344"/>
    </location>
</feature>